<dbReference type="InterPro" id="IPR023214">
    <property type="entry name" value="HAD_sf"/>
</dbReference>
<reference evidence="1" key="1">
    <citation type="journal article" date="2019" name="bioRxiv">
        <title>The Genome of the Zebra Mussel, Dreissena polymorpha: A Resource for Invasive Species Research.</title>
        <authorList>
            <person name="McCartney M.A."/>
            <person name="Auch B."/>
            <person name="Kono T."/>
            <person name="Mallez S."/>
            <person name="Zhang Y."/>
            <person name="Obille A."/>
            <person name="Becker A."/>
            <person name="Abrahante J.E."/>
            <person name="Garbe J."/>
            <person name="Badalamenti J.P."/>
            <person name="Herman A."/>
            <person name="Mangelson H."/>
            <person name="Liachko I."/>
            <person name="Sullivan S."/>
            <person name="Sone E.D."/>
            <person name="Koren S."/>
            <person name="Silverstein K.A.T."/>
            <person name="Beckman K.B."/>
            <person name="Gohl D.M."/>
        </authorList>
    </citation>
    <scope>NUCLEOTIDE SEQUENCE</scope>
    <source>
        <strain evidence="1">Duluth1</strain>
        <tissue evidence="1">Whole animal</tissue>
    </source>
</reference>
<organism evidence="1 2">
    <name type="scientific">Dreissena polymorpha</name>
    <name type="common">Zebra mussel</name>
    <name type="synonym">Mytilus polymorpha</name>
    <dbReference type="NCBI Taxonomy" id="45954"/>
    <lineage>
        <taxon>Eukaryota</taxon>
        <taxon>Metazoa</taxon>
        <taxon>Spiralia</taxon>
        <taxon>Lophotrochozoa</taxon>
        <taxon>Mollusca</taxon>
        <taxon>Bivalvia</taxon>
        <taxon>Autobranchia</taxon>
        <taxon>Heteroconchia</taxon>
        <taxon>Euheterodonta</taxon>
        <taxon>Imparidentia</taxon>
        <taxon>Neoheterodontei</taxon>
        <taxon>Myida</taxon>
        <taxon>Dreissenoidea</taxon>
        <taxon>Dreissenidae</taxon>
        <taxon>Dreissena</taxon>
    </lineage>
</organism>
<accession>A0A9D4MTT4</accession>
<dbReference type="Proteomes" id="UP000828390">
    <property type="component" value="Unassembled WGS sequence"/>
</dbReference>
<evidence type="ECO:0000313" key="2">
    <source>
        <dbReference type="Proteomes" id="UP000828390"/>
    </source>
</evidence>
<keyword evidence="2" id="KW-1185">Reference proteome</keyword>
<protein>
    <submittedName>
        <fullName evidence="1">Uncharacterized protein</fullName>
    </submittedName>
</protein>
<reference evidence="1" key="2">
    <citation type="submission" date="2020-11" db="EMBL/GenBank/DDBJ databases">
        <authorList>
            <person name="McCartney M.A."/>
            <person name="Auch B."/>
            <person name="Kono T."/>
            <person name="Mallez S."/>
            <person name="Becker A."/>
            <person name="Gohl D.M."/>
            <person name="Silverstein K.A.T."/>
            <person name="Koren S."/>
            <person name="Bechman K.B."/>
            <person name="Herman A."/>
            <person name="Abrahante J.E."/>
            <person name="Garbe J."/>
        </authorList>
    </citation>
    <scope>NUCLEOTIDE SEQUENCE</scope>
    <source>
        <strain evidence="1">Duluth1</strain>
        <tissue evidence="1">Whole animal</tissue>
    </source>
</reference>
<dbReference type="AlphaFoldDB" id="A0A9D4MTT4"/>
<gene>
    <name evidence="1" type="ORF">DPMN_005050</name>
</gene>
<proteinExistence type="predicted"/>
<dbReference type="Gene3D" id="3.40.50.1000">
    <property type="entry name" value="HAD superfamily/HAD-like"/>
    <property type="match status" value="1"/>
</dbReference>
<sequence length="72" mass="8049">MSHSPLRMFTQFHDKHVLVSGQGGVVDIAKGLGFTNICTMDTLRQAFVHLDMVDHNRRKPAVCMSSFTVFAL</sequence>
<comment type="caution">
    <text evidence="1">The sequence shown here is derived from an EMBL/GenBank/DDBJ whole genome shotgun (WGS) entry which is preliminary data.</text>
</comment>
<dbReference type="EMBL" id="JAIWYP010000001">
    <property type="protein sequence ID" value="KAH3881127.1"/>
    <property type="molecule type" value="Genomic_DNA"/>
</dbReference>
<evidence type="ECO:0000313" key="1">
    <source>
        <dbReference type="EMBL" id="KAH3881127.1"/>
    </source>
</evidence>
<name>A0A9D4MTT4_DREPO</name>